<keyword evidence="5" id="KW-1185">Reference proteome</keyword>
<sequence length="134" mass="13255">MSEMATDYDYDVIVVGEALLGCDTPEAAARTLRSWETATAAITCGASGVLLESEGVPAQSLSDAPAPRVVDQTGGGDVFVGTVTARLALGDPITATVELAVAAATLSVGGRGGTGAIPTLARTAAHREGAPCPG</sequence>
<evidence type="ECO:0000313" key="5">
    <source>
        <dbReference type="Proteomes" id="UP000523007"/>
    </source>
</evidence>
<dbReference type="Gene3D" id="3.40.1190.20">
    <property type="match status" value="1"/>
</dbReference>
<dbReference type="AlphaFoldDB" id="A0A7W7W618"/>
<dbReference type="Pfam" id="PF00294">
    <property type="entry name" value="PfkB"/>
    <property type="match status" value="1"/>
</dbReference>
<evidence type="ECO:0000259" key="3">
    <source>
        <dbReference type="Pfam" id="PF00294"/>
    </source>
</evidence>
<dbReference type="SUPFAM" id="SSF53613">
    <property type="entry name" value="Ribokinase-like"/>
    <property type="match status" value="1"/>
</dbReference>
<dbReference type="EMBL" id="JACHJT010000001">
    <property type="protein sequence ID" value="MBB4934454.1"/>
    <property type="molecule type" value="Genomic_DNA"/>
</dbReference>
<evidence type="ECO:0000256" key="2">
    <source>
        <dbReference type="ARBA" id="ARBA00022777"/>
    </source>
</evidence>
<dbReference type="PANTHER" id="PTHR10584">
    <property type="entry name" value="SUGAR KINASE"/>
    <property type="match status" value="1"/>
</dbReference>
<reference evidence="4 5" key="1">
    <citation type="submission" date="2020-08" db="EMBL/GenBank/DDBJ databases">
        <title>Sequencing the genomes of 1000 actinobacteria strains.</title>
        <authorList>
            <person name="Klenk H.-P."/>
        </authorList>
    </citation>
    <scope>NUCLEOTIDE SEQUENCE [LARGE SCALE GENOMIC DNA]</scope>
    <source>
        <strain evidence="4 5">DSM 102030</strain>
    </source>
</reference>
<dbReference type="PANTHER" id="PTHR10584:SF166">
    <property type="entry name" value="RIBOKINASE"/>
    <property type="match status" value="1"/>
</dbReference>
<evidence type="ECO:0000256" key="1">
    <source>
        <dbReference type="ARBA" id="ARBA00022679"/>
    </source>
</evidence>
<dbReference type="GO" id="GO:0016301">
    <property type="term" value="F:kinase activity"/>
    <property type="evidence" value="ECO:0007669"/>
    <property type="project" value="UniProtKB-KW"/>
</dbReference>
<name>A0A7W7W618_9ACTN</name>
<dbReference type="InterPro" id="IPR029056">
    <property type="entry name" value="Ribokinase-like"/>
</dbReference>
<comment type="caution">
    <text evidence="4">The sequence shown here is derived from an EMBL/GenBank/DDBJ whole genome shotgun (WGS) entry which is preliminary data.</text>
</comment>
<keyword evidence="2 4" id="KW-0418">Kinase</keyword>
<accession>A0A7W7W618</accession>
<keyword evidence="1" id="KW-0808">Transferase</keyword>
<dbReference type="Proteomes" id="UP000523007">
    <property type="component" value="Unassembled WGS sequence"/>
</dbReference>
<evidence type="ECO:0000313" key="4">
    <source>
        <dbReference type="EMBL" id="MBB4934454.1"/>
    </source>
</evidence>
<gene>
    <name evidence="4" type="ORF">F4561_005274</name>
</gene>
<protein>
    <submittedName>
        <fullName evidence="4">Sugar/nucleoside kinase (Ribokinase family)</fullName>
    </submittedName>
</protein>
<dbReference type="InterPro" id="IPR011611">
    <property type="entry name" value="PfkB_dom"/>
</dbReference>
<proteinExistence type="predicted"/>
<feature type="domain" description="Carbohydrate kinase PfkB" evidence="3">
    <location>
        <begin position="26"/>
        <end position="119"/>
    </location>
</feature>
<organism evidence="4 5">
    <name type="scientific">Lipingzhangella halophila</name>
    <dbReference type="NCBI Taxonomy" id="1783352"/>
    <lineage>
        <taxon>Bacteria</taxon>
        <taxon>Bacillati</taxon>
        <taxon>Actinomycetota</taxon>
        <taxon>Actinomycetes</taxon>
        <taxon>Streptosporangiales</taxon>
        <taxon>Nocardiopsidaceae</taxon>
        <taxon>Lipingzhangella</taxon>
    </lineage>
</organism>